<sequence>MLALRSSVVVACVVSAAALAGCGGGSKDPAELPPAAEPPNAAPLTVKPAGIVTRIGKRPEGIVADPGSGLVAVALRRPAKLVIVRAATGKVVDRVSLPGAPRHLQLADPRSPQARVLVPDEDDDTLSQVSLGGRYGGKDVPVGRVVAQAKVGRQPHDATPLGRTGEVAVGAELGNVLQVVEGDKVVRQKKIALQPGGLATIDGGRIIVVVTVKERVIELYDAKTLERLASEPAGVGPTHVVCRDEGICYVADTTGKGVLIFEWKDGQLDLLRRQYLSSQPYGIALDEDRYKVWVTLPAVNQLVELRARTKSKTGQIIPTVEQPQTVAVDESNGKVFVTGATEGVLQTITPER</sequence>
<dbReference type="AlphaFoldDB" id="A0A6J7L7B3"/>
<dbReference type="PANTHER" id="PTHR47197:SF3">
    <property type="entry name" value="DIHYDRO-HEME D1 DEHYDROGENASE"/>
    <property type="match status" value="1"/>
</dbReference>
<protein>
    <submittedName>
        <fullName evidence="1">Unannotated protein</fullName>
    </submittedName>
</protein>
<dbReference type="PROSITE" id="PS51257">
    <property type="entry name" value="PROKAR_LIPOPROTEIN"/>
    <property type="match status" value="1"/>
</dbReference>
<dbReference type="Gene3D" id="2.130.10.10">
    <property type="entry name" value="YVTN repeat-like/Quinoprotein amine dehydrogenase"/>
    <property type="match status" value="2"/>
</dbReference>
<dbReference type="InterPro" id="IPR015943">
    <property type="entry name" value="WD40/YVTN_repeat-like_dom_sf"/>
</dbReference>
<dbReference type="InterPro" id="IPR011044">
    <property type="entry name" value="Quino_amine_DH_bsu"/>
</dbReference>
<dbReference type="InterPro" id="IPR051200">
    <property type="entry name" value="Host-pathogen_enzymatic-act"/>
</dbReference>
<reference evidence="1" key="1">
    <citation type="submission" date="2020-05" db="EMBL/GenBank/DDBJ databases">
        <authorList>
            <person name="Chiriac C."/>
            <person name="Salcher M."/>
            <person name="Ghai R."/>
            <person name="Kavagutti S V."/>
        </authorList>
    </citation>
    <scope>NUCLEOTIDE SEQUENCE</scope>
</reference>
<evidence type="ECO:0000313" key="1">
    <source>
        <dbReference type="EMBL" id="CAB4962089.1"/>
    </source>
</evidence>
<dbReference type="SUPFAM" id="SSF50969">
    <property type="entry name" value="YVTN repeat-like/Quinoprotein amine dehydrogenase"/>
    <property type="match status" value="1"/>
</dbReference>
<dbReference type="PANTHER" id="PTHR47197">
    <property type="entry name" value="PROTEIN NIRF"/>
    <property type="match status" value="1"/>
</dbReference>
<name>A0A6J7L7B3_9ZZZZ</name>
<dbReference type="EMBL" id="CAFBMK010000508">
    <property type="protein sequence ID" value="CAB4962089.1"/>
    <property type="molecule type" value="Genomic_DNA"/>
</dbReference>
<gene>
    <name evidence="1" type="ORF">UFOPK3564_04129</name>
</gene>
<proteinExistence type="predicted"/>
<organism evidence="1">
    <name type="scientific">freshwater metagenome</name>
    <dbReference type="NCBI Taxonomy" id="449393"/>
    <lineage>
        <taxon>unclassified sequences</taxon>
        <taxon>metagenomes</taxon>
        <taxon>ecological metagenomes</taxon>
    </lineage>
</organism>
<accession>A0A6J7L7B3</accession>